<dbReference type="EMBL" id="CAJOBH010004357">
    <property type="protein sequence ID" value="CAF3986896.1"/>
    <property type="molecule type" value="Genomic_DNA"/>
</dbReference>
<evidence type="ECO:0000256" key="1">
    <source>
        <dbReference type="SAM" id="Phobius"/>
    </source>
</evidence>
<evidence type="ECO:0000313" key="4">
    <source>
        <dbReference type="Proteomes" id="UP000681720"/>
    </source>
</evidence>
<sequence>MLNISPNGSFVRDASGIMTDRLKFLLSQTSQRQSSNRDRQSTQKRILFSVIFLCLVQIIVPDSFLHLNDKIWNAKRFIVVTCLVYTIRVFIHYIHISLARYVFLTKIELKQLGLLSPESGFIICDAPQDAEAAFNRHKYFNRLLCWISPPSLYTSILNKQKATGTTLPLRVLTATLADRIASLINIRHVTSPNKFDQQRDIYDYTNSSIASPDPLATLRNSVYWQPSPESPSTNLSDCSRYLNEFEREALDVSNASHNRSLNESFCRSPIISTNAMNDTVAELRSRPYQMAHVRSATSQNGSTVVDDDTRKSDYKRIVSSSSAGSGSNQTGGIQNTVKWRKVRIDGPQLFVLRENMRKWLTKTILIPLTRGIESVNQSLITLGHTDIGIGNAHESIEAFDFPIYSAIHLSGENLPKSSYTLIVCGSRLNPEDETTPNEIKSFIRSCTNSTLVSQLNEILPNFEIHSNQEYILSRIQILARTYMAEFNWKAGVITDAELVFNLFCIYFDRRLTPDPRFLDGKVFCGNYVVRQAQLTNIARYPTALFVYQDKPPVYKVLSNGEIHDVPAGDHNLLDCLLLFVECVNSTRNGHIGSLNLGASGVDILWTTISPSLS</sequence>
<dbReference type="PANTHER" id="PTHR21780:SF0">
    <property type="entry name" value="TRANSMEMBRANE PROTEIN 209"/>
    <property type="match status" value="1"/>
</dbReference>
<dbReference type="EMBL" id="CAJOBJ010002270">
    <property type="protein sequence ID" value="CAF3918481.1"/>
    <property type="molecule type" value="Genomic_DNA"/>
</dbReference>
<accession>A0A8S2LTI2</accession>
<feature type="transmembrane region" description="Helical" evidence="1">
    <location>
        <begin position="77"/>
        <end position="96"/>
    </location>
</feature>
<feature type="transmembrane region" description="Helical" evidence="1">
    <location>
        <begin position="46"/>
        <end position="65"/>
    </location>
</feature>
<dbReference type="GO" id="GO:0016020">
    <property type="term" value="C:membrane"/>
    <property type="evidence" value="ECO:0007669"/>
    <property type="project" value="TreeGrafter"/>
</dbReference>
<keyword evidence="1" id="KW-1133">Transmembrane helix</keyword>
<dbReference type="Proteomes" id="UP000681720">
    <property type="component" value="Unassembled WGS sequence"/>
</dbReference>
<dbReference type="PANTHER" id="PTHR21780">
    <property type="entry name" value="TRANSMEMBRANE PROTEIN 209"/>
    <property type="match status" value="1"/>
</dbReference>
<keyword evidence="1" id="KW-0472">Membrane</keyword>
<protein>
    <submittedName>
        <fullName evidence="2">Uncharacterized protein</fullName>
    </submittedName>
</protein>
<keyword evidence="1" id="KW-0812">Transmembrane</keyword>
<dbReference type="AlphaFoldDB" id="A0A8S2LTI2"/>
<comment type="caution">
    <text evidence="2">The sequence shown here is derived from an EMBL/GenBank/DDBJ whole genome shotgun (WGS) entry which is preliminary data.</text>
</comment>
<organism evidence="2 4">
    <name type="scientific">Rotaria magnacalcarata</name>
    <dbReference type="NCBI Taxonomy" id="392030"/>
    <lineage>
        <taxon>Eukaryota</taxon>
        <taxon>Metazoa</taxon>
        <taxon>Spiralia</taxon>
        <taxon>Gnathifera</taxon>
        <taxon>Rotifera</taxon>
        <taxon>Eurotatoria</taxon>
        <taxon>Bdelloidea</taxon>
        <taxon>Philodinida</taxon>
        <taxon>Philodinidae</taxon>
        <taxon>Rotaria</taxon>
    </lineage>
</organism>
<gene>
    <name evidence="3" type="ORF">BYL167_LOCUS12925</name>
    <name evidence="2" type="ORF">GIL414_LOCUS7446</name>
</gene>
<dbReference type="Proteomes" id="UP000681967">
    <property type="component" value="Unassembled WGS sequence"/>
</dbReference>
<reference evidence="2" key="1">
    <citation type="submission" date="2021-02" db="EMBL/GenBank/DDBJ databases">
        <authorList>
            <person name="Nowell W R."/>
        </authorList>
    </citation>
    <scope>NUCLEOTIDE SEQUENCE</scope>
</reference>
<dbReference type="Pfam" id="PF09786">
    <property type="entry name" value="CytochromB561_N"/>
    <property type="match status" value="1"/>
</dbReference>
<proteinExistence type="predicted"/>
<evidence type="ECO:0000313" key="2">
    <source>
        <dbReference type="EMBL" id="CAF3918481.1"/>
    </source>
</evidence>
<name>A0A8S2LTI2_9BILA</name>
<evidence type="ECO:0000313" key="3">
    <source>
        <dbReference type="EMBL" id="CAF3986896.1"/>
    </source>
</evidence>
<dbReference type="InterPro" id="IPR019176">
    <property type="entry name" value="Cytochrome_B561-rel"/>
</dbReference>